<proteinExistence type="predicted"/>
<dbReference type="InterPro" id="IPR052342">
    <property type="entry name" value="MCH/BMMD"/>
</dbReference>
<dbReference type="Proteomes" id="UP000326857">
    <property type="component" value="Unassembled WGS sequence"/>
</dbReference>
<organism evidence="2 3">
    <name type="scientific">Sphingomonas aurantiaca</name>
    <dbReference type="NCBI Taxonomy" id="185949"/>
    <lineage>
        <taxon>Bacteria</taxon>
        <taxon>Pseudomonadati</taxon>
        <taxon>Pseudomonadota</taxon>
        <taxon>Alphaproteobacteria</taxon>
        <taxon>Sphingomonadales</taxon>
        <taxon>Sphingomonadaceae</taxon>
        <taxon>Sphingomonas</taxon>
    </lineage>
</organism>
<evidence type="ECO:0000259" key="1">
    <source>
        <dbReference type="Pfam" id="PF01575"/>
    </source>
</evidence>
<dbReference type="RefSeq" id="WP_151991791.1">
    <property type="nucleotide sequence ID" value="NZ_LR701528.1"/>
</dbReference>
<dbReference type="InterPro" id="IPR002539">
    <property type="entry name" value="MaoC-like_dom"/>
</dbReference>
<dbReference type="Pfam" id="PF01575">
    <property type="entry name" value="MaoC_dehydratas"/>
    <property type="match status" value="1"/>
</dbReference>
<protein>
    <submittedName>
        <fullName evidence="2">Enoyl-CoA hydratase</fullName>
    </submittedName>
</protein>
<evidence type="ECO:0000313" key="2">
    <source>
        <dbReference type="EMBL" id="VVT27747.1"/>
    </source>
</evidence>
<dbReference type="AlphaFoldDB" id="A0A5E8A973"/>
<name>A0A5E8A973_9SPHN</name>
<accession>A0A5E8A973</accession>
<dbReference type="EMBL" id="CABVLI010000046">
    <property type="protein sequence ID" value="VVT27747.1"/>
    <property type="molecule type" value="Genomic_DNA"/>
</dbReference>
<dbReference type="InterPro" id="IPR029069">
    <property type="entry name" value="HotDog_dom_sf"/>
</dbReference>
<sequence>MPDNRYLEDIVAGEKSMGKPIVITEGAILAFAREFDPQPMHVDQAASAAGRFGGIIASGWHVASLVMRDFVTSAPFGGTPLLGVRTDGLCWLLPVRPGDTLTAYRTVIDVVGSRKHPSYGRILVATKVINQDDAVAVTLETLIQIPTRPTSTSQGDNRLLISRP</sequence>
<dbReference type="PANTHER" id="PTHR43664:SF1">
    <property type="entry name" value="BETA-METHYLMALYL-COA DEHYDRATASE"/>
    <property type="match status" value="1"/>
</dbReference>
<dbReference type="Gene3D" id="3.10.129.10">
    <property type="entry name" value="Hotdog Thioesterase"/>
    <property type="match status" value="1"/>
</dbReference>
<gene>
    <name evidence="2" type="ORF">SPHINGO391_500061</name>
</gene>
<feature type="domain" description="MaoC-like" evidence="1">
    <location>
        <begin position="19"/>
        <end position="112"/>
    </location>
</feature>
<dbReference type="SUPFAM" id="SSF54637">
    <property type="entry name" value="Thioesterase/thiol ester dehydrase-isomerase"/>
    <property type="match status" value="1"/>
</dbReference>
<dbReference type="PANTHER" id="PTHR43664">
    <property type="entry name" value="MONOAMINE OXIDASE-RELATED"/>
    <property type="match status" value="1"/>
</dbReference>
<evidence type="ECO:0000313" key="3">
    <source>
        <dbReference type="Proteomes" id="UP000326857"/>
    </source>
</evidence>
<reference evidence="2 3" key="1">
    <citation type="submission" date="2019-09" db="EMBL/GenBank/DDBJ databases">
        <authorList>
            <person name="Dittami M. S."/>
        </authorList>
    </citation>
    <scope>NUCLEOTIDE SEQUENCE [LARGE SCALE GENOMIC DNA]</scope>
    <source>
        <strain evidence="2">SPHINGO391</strain>
    </source>
</reference>